<dbReference type="Proteomes" id="UP000006727">
    <property type="component" value="Chromosome 15"/>
</dbReference>
<dbReference type="EMBL" id="ABEU02000015">
    <property type="protein sequence ID" value="PNR39794.1"/>
    <property type="molecule type" value="Genomic_DNA"/>
</dbReference>
<reference evidence="2 4" key="1">
    <citation type="journal article" date="2008" name="Science">
        <title>The Physcomitrella genome reveals evolutionary insights into the conquest of land by plants.</title>
        <authorList>
            <person name="Rensing S."/>
            <person name="Lang D."/>
            <person name="Zimmer A."/>
            <person name="Terry A."/>
            <person name="Salamov A."/>
            <person name="Shapiro H."/>
            <person name="Nishiyama T."/>
            <person name="Perroud P.-F."/>
            <person name="Lindquist E."/>
            <person name="Kamisugi Y."/>
            <person name="Tanahashi T."/>
            <person name="Sakakibara K."/>
            <person name="Fujita T."/>
            <person name="Oishi K."/>
            <person name="Shin-I T."/>
            <person name="Kuroki Y."/>
            <person name="Toyoda A."/>
            <person name="Suzuki Y."/>
            <person name="Hashimoto A."/>
            <person name="Yamaguchi K."/>
            <person name="Sugano A."/>
            <person name="Kohara Y."/>
            <person name="Fujiyama A."/>
            <person name="Anterola A."/>
            <person name="Aoki S."/>
            <person name="Ashton N."/>
            <person name="Barbazuk W.B."/>
            <person name="Barker E."/>
            <person name="Bennetzen J."/>
            <person name="Bezanilla M."/>
            <person name="Blankenship R."/>
            <person name="Cho S.H."/>
            <person name="Dutcher S."/>
            <person name="Estelle M."/>
            <person name="Fawcett J.A."/>
            <person name="Gundlach H."/>
            <person name="Hanada K."/>
            <person name="Heyl A."/>
            <person name="Hicks K.A."/>
            <person name="Hugh J."/>
            <person name="Lohr M."/>
            <person name="Mayer K."/>
            <person name="Melkozernov A."/>
            <person name="Murata T."/>
            <person name="Nelson D."/>
            <person name="Pils B."/>
            <person name="Prigge M."/>
            <person name="Reiss B."/>
            <person name="Renner T."/>
            <person name="Rombauts S."/>
            <person name="Rushton P."/>
            <person name="Sanderfoot A."/>
            <person name="Schween G."/>
            <person name="Shiu S.-H."/>
            <person name="Stueber K."/>
            <person name="Theodoulou F.L."/>
            <person name="Tu H."/>
            <person name="Van de Peer Y."/>
            <person name="Verrier P.J."/>
            <person name="Waters E."/>
            <person name="Wood A."/>
            <person name="Yang L."/>
            <person name="Cove D."/>
            <person name="Cuming A."/>
            <person name="Hasebe M."/>
            <person name="Lucas S."/>
            <person name="Mishler D.B."/>
            <person name="Reski R."/>
            <person name="Grigoriev I."/>
            <person name="Quatrano R.S."/>
            <person name="Boore J.L."/>
        </authorList>
    </citation>
    <scope>NUCLEOTIDE SEQUENCE [LARGE SCALE GENOMIC DNA]</scope>
    <source>
        <strain evidence="3 4">cv. Gransden 2004</strain>
    </source>
</reference>
<reference evidence="2 4" key="2">
    <citation type="journal article" date="2018" name="Plant J.">
        <title>The Physcomitrella patens chromosome-scale assembly reveals moss genome structure and evolution.</title>
        <authorList>
            <person name="Lang D."/>
            <person name="Ullrich K.K."/>
            <person name="Murat F."/>
            <person name="Fuchs J."/>
            <person name="Jenkins J."/>
            <person name="Haas F.B."/>
            <person name="Piednoel M."/>
            <person name="Gundlach H."/>
            <person name="Van Bel M."/>
            <person name="Meyberg R."/>
            <person name="Vives C."/>
            <person name="Morata J."/>
            <person name="Symeonidi A."/>
            <person name="Hiss M."/>
            <person name="Muchero W."/>
            <person name="Kamisugi Y."/>
            <person name="Saleh O."/>
            <person name="Blanc G."/>
            <person name="Decker E.L."/>
            <person name="van Gessel N."/>
            <person name="Grimwood J."/>
            <person name="Hayes R.D."/>
            <person name="Graham S.W."/>
            <person name="Gunter L.E."/>
            <person name="McDaniel S.F."/>
            <person name="Hoernstein S.N.W."/>
            <person name="Larsson A."/>
            <person name="Li F.W."/>
            <person name="Perroud P.F."/>
            <person name="Phillips J."/>
            <person name="Ranjan P."/>
            <person name="Rokshar D.S."/>
            <person name="Rothfels C.J."/>
            <person name="Schneider L."/>
            <person name="Shu S."/>
            <person name="Stevenson D.W."/>
            <person name="Thummler F."/>
            <person name="Tillich M."/>
            <person name="Villarreal Aguilar J.C."/>
            <person name="Widiez T."/>
            <person name="Wong G.K."/>
            <person name="Wymore A."/>
            <person name="Zhang Y."/>
            <person name="Zimmer A.D."/>
            <person name="Quatrano R.S."/>
            <person name="Mayer K.F.X."/>
            <person name="Goodstein D."/>
            <person name="Casacuberta J.M."/>
            <person name="Vandepoele K."/>
            <person name="Reski R."/>
            <person name="Cuming A.C."/>
            <person name="Tuskan G.A."/>
            <person name="Maumus F."/>
            <person name="Salse J."/>
            <person name="Schmutz J."/>
            <person name="Rensing S.A."/>
        </authorList>
    </citation>
    <scope>NUCLEOTIDE SEQUENCE [LARGE SCALE GENOMIC DNA]</scope>
    <source>
        <strain evidence="3 4">cv. Gransden 2004</strain>
    </source>
</reference>
<gene>
    <name evidence="2" type="ORF">PHYPA_020074</name>
</gene>
<proteinExistence type="predicted"/>
<dbReference type="Gramene" id="Pp3c15_22158V3.1">
    <property type="protein sequence ID" value="PAC:32929049.CDS.1"/>
    <property type="gene ID" value="Pp3c15_22158"/>
</dbReference>
<accession>A0A2K1JE54</accession>
<sequence length="110" mass="11354">MPLQWASGPSGRVGDPPLPAPVPSRTALPSPPCVAGSSSGTVLARERGTKRGKEGGRSQHIPFPVLARCVSGCPRGAPLLLRAAPTACVASPAFRPPLVTTFVRALFRCC</sequence>
<dbReference type="EnsemblPlants" id="Pp3c15_22158V3.1">
    <property type="protein sequence ID" value="PAC:32929049.CDS.1"/>
    <property type="gene ID" value="Pp3c15_22158"/>
</dbReference>
<name>A0A2K1JE54_PHYPA</name>
<keyword evidence="4" id="KW-1185">Reference proteome</keyword>
<evidence type="ECO:0000313" key="2">
    <source>
        <dbReference type="EMBL" id="PNR39794.1"/>
    </source>
</evidence>
<organism evidence="2">
    <name type="scientific">Physcomitrium patens</name>
    <name type="common">Spreading-leaved earth moss</name>
    <name type="synonym">Physcomitrella patens</name>
    <dbReference type="NCBI Taxonomy" id="3218"/>
    <lineage>
        <taxon>Eukaryota</taxon>
        <taxon>Viridiplantae</taxon>
        <taxon>Streptophyta</taxon>
        <taxon>Embryophyta</taxon>
        <taxon>Bryophyta</taxon>
        <taxon>Bryophytina</taxon>
        <taxon>Bryopsida</taxon>
        <taxon>Funariidae</taxon>
        <taxon>Funariales</taxon>
        <taxon>Funariaceae</taxon>
        <taxon>Physcomitrium</taxon>
    </lineage>
</organism>
<protein>
    <submittedName>
        <fullName evidence="2 3">Uncharacterized protein</fullName>
    </submittedName>
</protein>
<dbReference type="AlphaFoldDB" id="A0A2K1JE54"/>
<evidence type="ECO:0000313" key="4">
    <source>
        <dbReference type="Proteomes" id="UP000006727"/>
    </source>
</evidence>
<dbReference type="InParanoid" id="A0A2K1JE54"/>
<feature type="region of interest" description="Disordered" evidence="1">
    <location>
        <begin position="1"/>
        <end position="59"/>
    </location>
</feature>
<evidence type="ECO:0000256" key="1">
    <source>
        <dbReference type="SAM" id="MobiDB-lite"/>
    </source>
</evidence>
<reference evidence="3" key="3">
    <citation type="submission" date="2020-12" db="UniProtKB">
        <authorList>
            <consortium name="EnsemblPlants"/>
        </authorList>
    </citation>
    <scope>IDENTIFICATION</scope>
</reference>
<evidence type="ECO:0000313" key="3">
    <source>
        <dbReference type="EnsemblPlants" id="PAC:32929049.CDS.1"/>
    </source>
</evidence>
<feature type="compositionally biased region" description="Basic and acidic residues" evidence="1">
    <location>
        <begin position="44"/>
        <end position="57"/>
    </location>
</feature>